<organism evidence="4 5">
    <name type="scientific">Seiridium cardinale</name>
    <dbReference type="NCBI Taxonomy" id="138064"/>
    <lineage>
        <taxon>Eukaryota</taxon>
        <taxon>Fungi</taxon>
        <taxon>Dikarya</taxon>
        <taxon>Ascomycota</taxon>
        <taxon>Pezizomycotina</taxon>
        <taxon>Sordariomycetes</taxon>
        <taxon>Xylariomycetidae</taxon>
        <taxon>Amphisphaeriales</taxon>
        <taxon>Sporocadaceae</taxon>
        <taxon>Seiridium</taxon>
    </lineage>
</organism>
<comment type="caution">
    <text evidence="4">The sequence shown here is derived from an EMBL/GenBank/DDBJ whole genome shotgun (WGS) entry which is preliminary data.</text>
</comment>
<dbReference type="Gene3D" id="1.20.1050.130">
    <property type="match status" value="1"/>
</dbReference>
<dbReference type="EMBL" id="JARVKM010000022">
    <property type="protein sequence ID" value="KAK9777236.1"/>
    <property type="molecule type" value="Genomic_DNA"/>
</dbReference>
<dbReference type="Proteomes" id="UP001465668">
    <property type="component" value="Unassembled WGS sequence"/>
</dbReference>
<sequence length="226" mass="25632">MPTITRVGKESAANLAIGGVPVIHYFDFKSRGRGQTVRLLWEDAGIAYDNTVYPMEEYPQAKEQKISKMNPVTTIPVVELNGRILTQSYAILRHFARLLNAYDGKSTDEKYFLDVITDIVTDWRTLFVTALESNNSPKHQQTDRNRFLKAVEQHLTANPAAQSGPFIIGNTFTFGDVLLYQIIHDEDLVQDGHKGLLQYPRLAQFVEATEARPNIKAFLQSDRYRG</sequence>
<evidence type="ECO:0000259" key="3">
    <source>
        <dbReference type="PROSITE" id="PS50405"/>
    </source>
</evidence>
<dbReference type="InterPro" id="IPR004045">
    <property type="entry name" value="Glutathione_S-Trfase_N"/>
</dbReference>
<proteinExistence type="inferred from homology"/>
<reference evidence="4 5" key="1">
    <citation type="submission" date="2024-02" db="EMBL/GenBank/DDBJ databases">
        <title>First draft genome assembly of two strains of Seiridium cardinale.</title>
        <authorList>
            <person name="Emiliani G."/>
            <person name="Scali E."/>
        </authorList>
    </citation>
    <scope>NUCLEOTIDE SEQUENCE [LARGE SCALE GENOMIC DNA]</scope>
    <source>
        <strain evidence="4 5">BM-138-000479</strain>
    </source>
</reference>
<dbReference type="PROSITE" id="PS50405">
    <property type="entry name" value="GST_CTER"/>
    <property type="match status" value="1"/>
</dbReference>
<dbReference type="PANTHER" id="PTHR11571:SF150">
    <property type="entry name" value="GLUTATHIONE S-TRANSFERASE"/>
    <property type="match status" value="1"/>
</dbReference>
<keyword evidence="5" id="KW-1185">Reference proteome</keyword>
<dbReference type="PROSITE" id="PS50404">
    <property type="entry name" value="GST_NTER"/>
    <property type="match status" value="1"/>
</dbReference>
<feature type="domain" description="GST C-terminal" evidence="3">
    <location>
        <begin position="106"/>
        <end position="226"/>
    </location>
</feature>
<accession>A0ABR2XUF1</accession>
<dbReference type="SUPFAM" id="SSF52833">
    <property type="entry name" value="Thioredoxin-like"/>
    <property type="match status" value="1"/>
</dbReference>
<evidence type="ECO:0000313" key="4">
    <source>
        <dbReference type="EMBL" id="KAK9777236.1"/>
    </source>
</evidence>
<dbReference type="InterPro" id="IPR010987">
    <property type="entry name" value="Glutathione-S-Trfase_C-like"/>
</dbReference>
<dbReference type="SFLD" id="SFLDS00019">
    <property type="entry name" value="Glutathione_Transferase_(cytos"/>
    <property type="match status" value="1"/>
</dbReference>
<evidence type="ECO:0000256" key="1">
    <source>
        <dbReference type="ARBA" id="ARBA00007409"/>
    </source>
</evidence>
<dbReference type="SUPFAM" id="SSF47616">
    <property type="entry name" value="GST C-terminal domain-like"/>
    <property type="match status" value="1"/>
</dbReference>
<dbReference type="InterPro" id="IPR004046">
    <property type="entry name" value="GST_C"/>
</dbReference>
<evidence type="ECO:0000259" key="2">
    <source>
        <dbReference type="PROSITE" id="PS50404"/>
    </source>
</evidence>
<dbReference type="InterPro" id="IPR036282">
    <property type="entry name" value="Glutathione-S-Trfase_C_sf"/>
</dbReference>
<dbReference type="Pfam" id="PF13409">
    <property type="entry name" value="GST_N_2"/>
    <property type="match status" value="1"/>
</dbReference>
<evidence type="ECO:0000313" key="5">
    <source>
        <dbReference type="Proteomes" id="UP001465668"/>
    </source>
</evidence>
<dbReference type="InterPro" id="IPR050213">
    <property type="entry name" value="GST_superfamily"/>
</dbReference>
<name>A0ABR2XUF1_9PEZI</name>
<comment type="similarity">
    <text evidence="1">Belongs to the GST superfamily.</text>
</comment>
<dbReference type="Pfam" id="PF14497">
    <property type="entry name" value="GST_C_3"/>
    <property type="match status" value="1"/>
</dbReference>
<dbReference type="InterPro" id="IPR040079">
    <property type="entry name" value="Glutathione_S-Trfase"/>
</dbReference>
<gene>
    <name evidence="4" type="ORF">SCAR479_05965</name>
</gene>
<dbReference type="PANTHER" id="PTHR11571">
    <property type="entry name" value="GLUTATHIONE S-TRANSFERASE"/>
    <property type="match status" value="1"/>
</dbReference>
<protein>
    <submittedName>
        <fullName evidence="4">Glutathione S-transferase</fullName>
    </submittedName>
</protein>
<feature type="domain" description="GST N-terminal" evidence="2">
    <location>
        <begin position="21"/>
        <end position="103"/>
    </location>
</feature>
<dbReference type="CDD" id="cd03039">
    <property type="entry name" value="GST_N_Sigma_like"/>
    <property type="match status" value="1"/>
</dbReference>
<dbReference type="InterPro" id="IPR036249">
    <property type="entry name" value="Thioredoxin-like_sf"/>
</dbReference>